<dbReference type="PANTHER" id="PTHR11851">
    <property type="entry name" value="METALLOPROTEASE"/>
    <property type="match status" value="1"/>
</dbReference>
<reference evidence="4" key="1">
    <citation type="submission" date="2021-12" db="EMBL/GenBank/DDBJ databases">
        <title>Discovery of the Pendulisporaceae a myxobacterial family with distinct sporulation behavior and unique specialized metabolism.</title>
        <authorList>
            <person name="Garcia R."/>
            <person name="Popoff A."/>
            <person name="Bader C.D."/>
            <person name="Loehr J."/>
            <person name="Walesch S."/>
            <person name="Walt C."/>
            <person name="Boldt J."/>
            <person name="Bunk B."/>
            <person name="Haeckl F.J.F.P.J."/>
            <person name="Gunesch A.P."/>
            <person name="Birkelbach J."/>
            <person name="Nuebel U."/>
            <person name="Pietschmann T."/>
            <person name="Bach T."/>
            <person name="Mueller R."/>
        </authorList>
    </citation>
    <scope>NUCLEOTIDE SEQUENCE</scope>
    <source>
        <strain evidence="4">MSr11367</strain>
    </source>
</reference>
<dbReference type="InterPro" id="IPR050361">
    <property type="entry name" value="MPP/UQCRC_Complex"/>
</dbReference>
<keyword evidence="5" id="KW-1185">Reference proteome</keyword>
<dbReference type="PANTHER" id="PTHR11851:SF49">
    <property type="entry name" value="MITOCHONDRIAL-PROCESSING PEPTIDASE SUBUNIT ALPHA"/>
    <property type="match status" value="1"/>
</dbReference>
<dbReference type="Pfam" id="PF00675">
    <property type="entry name" value="Peptidase_M16"/>
    <property type="match status" value="1"/>
</dbReference>
<evidence type="ECO:0000313" key="4">
    <source>
        <dbReference type="EMBL" id="WXB02486.1"/>
    </source>
</evidence>
<protein>
    <submittedName>
        <fullName evidence="4">Insulinase family protein</fullName>
    </submittedName>
</protein>
<dbReference type="EMBL" id="CP089983">
    <property type="protein sequence ID" value="WXB02486.1"/>
    <property type="molecule type" value="Genomic_DNA"/>
</dbReference>
<name>A0ABZ2KZR1_9BACT</name>
<feature type="domain" description="Peptidase M16 C-terminal" evidence="3">
    <location>
        <begin position="173"/>
        <end position="346"/>
    </location>
</feature>
<evidence type="ECO:0000259" key="3">
    <source>
        <dbReference type="Pfam" id="PF05193"/>
    </source>
</evidence>
<dbReference type="Gene3D" id="3.30.830.10">
    <property type="entry name" value="Metalloenzyme, LuxS/M16 peptidase-like"/>
    <property type="match status" value="2"/>
</dbReference>
<evidence type="ECO:0000259" key="2">
    <source>
        <dbReference type="Pfam" id="PF00675"/>
    </source>
</evidence>
<dbReference type="Proteomes" id="UP001374803">
    <property type="component" value="Chromosome"/>
</dbReference>
<dbReference type="InterPro" id="IPR011765">
    <property type="entry name" value="Pept_M16_N"/>
</dbReference>
<dbReference type="InterPro" id="IPR007863">
    <property type="entry name" value="Peptidase_M16_C"/>
</dbReference>
<feature type="domain" description="Peptidase M16 N-terminal" evidence="2">
    <location>
        <begin position="18"/>
        <end position="152"/>
    </location>
</feature>
<dbReference type="SUPFAM" id="SSF63411">
    <property type="entry name" value="LuxS/MPP-like metallohydrolase"/>
    <property type="match status" value="2"/>
</dbReference>
<organism evidence="4 5">
    <name type="scientific">Pendulispora rubella</name>
    <dbReference type="NCBI Taxonomy" id="2741070"/>
    <lineage>
        <taxon>Bacteria</taxon>
        <taxon>Pseudomonadati</taxon>
        <taxon>Myxococcota</taxon>
        <taxon>Myxococcia</taxon>
        <taxon>Myxococcales</taxon>
        <taxon>Sorangiineae</taxon>
        <taxon>Pendulisporaceae</taxon>
        <taxon>Pendulispora</taxon>
    </lineage>
</organism>
<sequence>MSSTQTSFRTVVLDNGLRVVAVPQPQLHRAHAGLYVRVGSRYETAENNGLSHFLEHMLYRGTDRLKNAHEVNLAFESLGGYLYAATQTDFGVFSVTLPPESLAAACGLFSEVMHRPAFCDIEIEKGIVCEEILEDLDDEGRQVDADNISRALIYGSHPLGFTITGGEQNVRSFNEAMLREHYARHYTAANSVLVFSGAVDADAAIELGVKNFSDLPRGEHIVPTPPPLTQKKPRLRIVENMSSQTELRVCFRTISDRAKERSAMDMFMRIIDDGMSTRLYHRICDSQGLCYDVGASFDGYEDDGVVDFVAGAQHARTTRVTEEILALVRELAEEGPTEEELVKARQRHVWELSGLRDSTEDLAAFYGTGYLFDRVETPEERHEKLAAVTADDVRAIARFIAQPERLNVIAVGLLENDEDKRLTDLVKGYKFK</sequence>
<proteinExistence type="inferred from homology"/>
<dbReference type="InterPro" id="IPR011249">
    <property type="entry name" value="Metalloenz_LuxS/M16"/>
</dbReference>
<evidence type="ECO:0000256" key="1">
    <source>
        <dbReference type="ARBA" id="ARBA00007261"/>
    </source>
</evidence>
<dbReference type="Pfam" id="PF05193">
    <property type="entry name" value="Peptidase_M16_C"/>
    <property type="match status" value="1"/>
</dbReference>
<accession>A0ABZ2KZR1</accession>
<gene>
    <name evidence="4" type="ORF">LVJ94_36920</name>
</gene>
<dbReference type="RefSeq" id="WP_394832115.1">
    <property type="nucleotide sequence ID" value="NZ_CP089929.1"/>
</dbReference>
<evidence type="ECO:0000313" key="5">
    <source>
        <dbReference type="Proteomes" id="UP001374803"/>
    </source>
</evidence>
<comment type="similarity">
    <text evidence="1">Belongs to the peptidase M16 family.</text>
</comment>